<dbReference type="InterPro" id="IPR001936">
    <property type="entry name" value="RasGAP_dom"/>
</dbReference>
<feature type="compositionally biased region" description="Polar residues" evidence="2">
    <location>
        <begin position="138"/>
        <end position="171"/>
    </location>
</feature>
<dbReference type="PROSITE" id="PS50096">
    <property type="entry name" value="IQ"/>
    <property type="match status" value="2"/>
</dbReference>
<dbReference type="GeneID" id="30996986"/>
<gene>
    <name evidence="5" type="ORF">HYPBUDRAFT_159361</name>
</gene>
<dbReference type="PROSITE" id="PS50021">
    <property type="entry name" value="CH"/>
    <property type="match status" value="1"/>
</dbReference>
<dbReference type="Proteomes" id="UP000095085">
    <property type="component" value="Unassembled WGS sequence"/>
</dbReference>
<dbReference type="CDD" id="cd21206">
    <property type="entry name" value="CH_IQGAP"/>
    <property type="match status" value="1"/>
</dbReference>
<reference evidence="6" key="1">
    <citation type="submission" date="2016-05" db="EMBL/GenBank/DDBJ databases">
        <title>Comparative genomics of biotechnologically important yeasts.</title>
        <authorList>
            <consortium name="DOE Joint Genome Institute"/>
            <person name="Riley R."/>
            <person name="Haridas S."/>
            <person name="Wolfe K.H."/>
            <person name="Lopes M.R."/>
            <person name="Hittinger C.T."/>
            <person name="Goker M."/>
            <person name="Salamov A."/>
            <person name="Wisecaver J."/>
            <person name="Long T.M."/>
            <person name="Aerts A.L."/>
            <person name="Barry K."/>
            <person name="Choi C."/>
            <person name="Clum A."/>
            <person name="Coughlan A.Y."/>
            <person name="Deshpande S."/>
            <person name="Douglass A.P."/>
            <person name="Hanson S.J."/>
            <person name="Klenk H.-P."/>
            <person name="Labutti K."/>
            <person name="Lapidus A."/>
            <person name="Lindquist E."/>
            <person name="Lipzen A."/>
            <person name="Meier-Kolthoff J.P."/>
            <person name="Ohm R.A."/>
            <person name="Otillar R.P."/>
            <person name="Pangilinan J."/>
            <person name="Peng Y."/>
            <person name="Rokas A."/>
            <person name="Rosa C.A."/>
            <person name="Scheuner C."/>
            <person name="Sibirny A.A."/>
            <person name="Slot J.C."/>
            <person name="Stielow J.B."/>
            <person name="Sun H."/>
            <person name="Kurtzman C.P."/>
            <person name="Blackwell M."/>
            <person name="Grigoriev I.V."/>
            <person name="Jeffries T.W."/>
        </authorList>
    </citation>
    <scope>NUCLEOTIDE SEQUENCE [LARGE SCALE GENOMIC DNA]</scope>
    <source>
        <strain evidence="6">NRRL Y-1933</strain>
    </source>
</reference>
<dbReference type="Pfam" id="PF03836">
    <property type="entry name" value="RasGAP_C"/>
    <property type="match status" value="1"/>
</dbReference>
<feature type="compositionally biased region" description="Polar residues" evidence="2">
    <location>
        <begin position="94"/>
        <end position="106"/>
    </location>
</feature>
<feature type="compositionally biased region" description="Polar residues" evidence="2">
    <location>
        <begin position="29"/>
        <end position="41"/>
    </location>
</feature>
<dbReference type="GO" id="GO:0005096">
    <property type="term" value="F:GTPase activator activity"/>
    <property type="evidence" value="ECO:0007669"/>
    <property type="project" value="TreeGrafter"/>
</dbReference>
<dbReference type="OrthoDB" id="775356at2759"/>
<dbReference type="SUPFAM" id="SSF48350">
    <property type="entry name" value="GTPase activation domain, GAP"/>
    <property type="match status" value="1"/>
</dbReference>
<feature type="domain" description="Ras-GAP" evidence="3">
    <location>
        <begin position="950"/>
        <end position="1164"/>
    </location>
</feature>
<evidence type="ECO:0000259" key="4">
    <source>
        <dbReference type="PROSITE" id="PS50021"/>
    </source>
</evidence>
<dbReference type="PANTHER" id="PTHR14149">
    <property type="entry name" value="RAS GTPASE-ACTIVATING PROTEIN WITH IQ MOTIF"/>
    <property type="match status" value="1"/>
</dbReference>
<keyword evidence="1" id="KW-0175">Coiled coil</keyword>
<evidence type="ECO:0000313" key="6">
    <source>
        <dbReference type="Proteomes" id="UP000095085"/>
    </source>
</evidence>
<dbReference type="InterPro" id="IPR000593">
    <property type="entry name" value="RasGAP_C"/>
</dbReference>
<evidence type="ECO:0000256" key="1">
    <source>
        <dbReference type="SAM" id="Coils"/>
    </source>
</evidence>
<feature type="domain" description="Calponin-homology (CH)" evidence="4">
    <location>
        <begin position="178"/>
        <end position="285"/>
    </location>
</feature>
<dbReference type="Pfam" id="PF00616">
    <property type="entry name" value="RasGAP"/>
    <property type="match status" value="1"/>
</dbReference>
<dbReference type="GO" id="GO:0110085">
    <property type="term" value="C:mitotic actomyosin contractile ring"/>
    <property type="evidence" value="ECO:0007669"/>
    <property type="project" value="TreeGrafter"/>
</dbReference>
<organism evidence="5 6">
    <name type="scientific">Hyphopichia burtonii NRRL Y-1933</name>
    <dbReference type="NCBI Taxonomy" id="984485"/>
    <lineage>
        <taxon>Eukaryota</taxon>
        <taxon>Fungi</taxon>
        <taxon>Dikarya</taxon>
        <taxon>Ascomycota</taxon>
        <taxon>Saccharomycotina</taxon>
        <taxon>Pichiomycetes</taxon>
        <taxon>Debaryomycetaceae</taxon>
        <taxon>Hyphopichia</taxon>
    </lineage>
</organism>
<evidence type="ECO:0000256" key="2">
    <source>
        <dbReference type="SAM" id="MobiDB-lite"/>
    </source>
</evidence>
<dbReference type="PANTHER" id="PTHR14149:SF14">
    <property type="entry name" value="CALPONIN-HOMOLOGY (CH) DOMAIN-CONTAINING PROTEIN"/>
    <property type="match status" value="1"/>
</dbReference>
<feature type="region of interest" description="Disordered" evidence="2">
    <location>
        <begin position="90"/>
        <end position="171"/>
    </location>
</feature>
<dbReference type="GO" id="GO:0051015">
    <property type="term" value="F:actin filament binding"/>
    <property type="evidence" value="ECO:0007669"/>
    <property type="project" value="TreeGrafter"/>
</dbReference>
<evidence type="ECO:0000313" key="5">
    <source>
        <dbReference type="EMBL" id="ODV69465.1"/>
    </source>
</evidence>
<dbReference type="Pfam" id="PF00307">
    <property type="entry name" value="CH"/>
    <property type="match status" value="1"/>
</dbReference>
<protein>
    <submittedName>
        <fullName evidence="5">Uncharacterized protein</fullName>
    </submittedName>
</protein>
<sequence>MAVNNIVSKYLESIDNPDAAPVLPLKPSNRFNASPTKTPLKQTGPHKNEDEGDLDKLAKQLTGNQSSTPSKTDLLKKRFESDSATVSFFRDQSKANSNNSSRNGSPVNDDADAGDETPSWAKGNYRDILSKTPKRTNGRVNNQFDTSPLKQNNSNNTPNYLASPGSATSRDSPGYEYLCRILAIKNWMEPIIQEEINQDPVELISYIRNGIHLAKLSKAVLGTTKKIFTNDSRLQFQHTDNINQFFYLLKRKNVPDLFRFELTDLYDAKNVPKVWFCLHALSYILAKTNPGYGYIEDLVDQVDFTEDEIRAANRALVGCSLPNFTSVDTEMSSTSKKVERDVQTSPIRPKYQDVATSPIKNNRSSVTNRYEKYLQETNQTEESNADTSRDSINRNASSRIKDHHKAIYNSLDYTYNPLYTPEIDDHIDNIIKVQALAKGASFRYKMFIDRILLKSYEEEFTVFCSVIRGNASRRRTIDCKRDDLIVFEDEIIQLQAIARRKLFNSKSKVDFSDSEKAIVLLQAIIRGRIERLRVENTKNDIVLATSNVIEFQTVIRRNKIHSKSSVILDNIDYIEDSVLSLQSVARRILYQRQTNNSIISGLANSGGIVQLQSLIRGNKTRIECFRVLRGMFRASTMIADLQSIARGGIARTKLCNNVLITLMGQDDRMNELFAKVRGNAIRRRFNWQKQVLYFYEEEQILPLQSKFRGILSRFKREIILDDIYTEIGSVIDLQSRIRGFKIRREIVSMFNYYTMNLDKVIRAQAMIKSKFTQRAYKSLLNMKNPPLSVIQRFASLLTDNDIDYQEEMELSNLKDCIIEKSKSNEELESQIENLDIKLSLLDKNKITVEDFIQHNNKFKLYKPSANHAAHIKNLEKLNKSSRERIELYQSMFYFLQTKPSYFIRLYKTLSVESKGSNFCKSLQNLIISLFPIKNSSIDNHSREEFFYVKFIFALMRTDIQKNSRNISDLTKAQSSFWVEFFLQINNHTYQRTHLKSFMGKIVTLLIETDEVSFESDPTVINDGIADREIKVHGYSDRPKGMTPQTAIKDPEVSAAFVENLLSLREYATSVLEVLQASLNKVPIHVRLIAREAFKLSQLQFPEKSEQQHLSVAGVIFIKHYISTILQYPENFGYLAKDPFNPELFNTKAKANLKHLSRVLLQVFSMKPFSDNFLKPLNDYITSSIDITRNFISQLIEVKDIEYEYELNDYDDIITHERPKLMMKVSEMIQIEKIVGQNIDIMAPSADDQLYNVISKLDELVNSADDLVSLTELGTITLNLNPTTKEDSLADSKVKSLLTQAKRCILYIIRIQDGDGLLELLISRIKESHEDKFRKIVASERKESESSRHHEKRRPYYRTSLGDLSTLTYRELKKMALEIILQLEGMGQLTRENSFQELLNQIAVDIKTKDDQRITRKSQLDIATKTNNKLLEKEKFLSRQLNDYNKHIEGILAQLQLRPKDKKIFNIIPVFSKQYFYHRELKKNNRLPKFGSYIYSVKKLMDQKILLDFGGLITQKFSSSSKIDFMFSCHEVGIFVIEAAAGSVTVPGAYNTISLDQLLNYQYENKQKLELFSGMVTFDAQNLTSFIFKRFYDLKKD</sequence>
<dbReference type="Gene3D" id="1.10.418.10">
    <property type="entry name" value="Calponin-like domain"/>
    <property type="match status" value="1"/>
</dbReference>
<evidence type="ECO:0000259" key="3">
    <source>
        <dbReference type="PROSITE" id="PS50018"/>
    </source>
</evidence>
<dbReference type="CDD" id="cd12206">
    <property type="entry name" value="RasGAP_IQGAP_related"/>
    <property type="match status" value="1"/>
</dbReference>
<dbReference type="RefSeq" id="XP_020078532.1">
    <property type="nucleotide sequence ID" value="XM_020222437.1"/>
</dbReference>
<name>A0A1E4RQX7_9ASCO</name>
<feature type="region of interest" description="Disordered" evidence="2">
    <location>
        <begin position="13"/>
        <end position="53"/>
    </location>
</feature>
<dbReference type="SUPFAM" id="SSF143885">
    <property type="entry name" value="RGC domain-like"/>
    <property type="match status" value="1"/>
</dbReference>
<dbReference type="PROSITE" id="PS50018">
    <property type="entry name" value="RAS_GTPASE_ACTIV_2"/>
    <property type="match status" value="1"/>
</dbReference>
<feature type="coiled-coil region" evidence="1">
    <location>
        <begin position="817"/>
        <end position="844"/>
    </location>
</feature>
<dbReference type="Gene3D" id="1.10.506.10">
    <property type="entry name" value="GTPase Activation - p120gap, domain 1"/>
    <property type="match status" value="1"/>
</dbReference>
<dbReference type="EMBL" id="KV454538">
    <property type="protein sequence ID" value="ODV69465.1"/>
    <property type="molecule type" value="Genomic_DNA"/>
</dbReference>
<dbReference type="SUPFAM" id="SSF47576">
    <property type="entry name" value="Calponin-homology domain, CH-domain"/>
    <property type="match status" value="1"/>
</dbReference>
<keyword evidence="6" id="KW-1185">Reference proteome</keyword>
<dbReference type="InterPro" id="IPR001715">
    <property type="entry name" value="CH_dom"/>
</dbReference>
<dbReference type="InterPro" id="IPR036872">
    <property type="entry name" value="CH_dom_sf"/>
</dbReference>
<accession>A0A1E4RQX7</accession>
<dbReference type="STRING" id="984485.A0A1E4RQX7"/>
<dbReference type="GO" id="GO:1903479">
    <property type="term" value="P:mitotic actomyosin contractile ring assembly actin filament organization"/>
    <property type="evidence" value="ECO:0007669"/>
    <property type="project" value="TreeGrafter"/>
</dbReference>
<dbReference type="GO" id="GO:0005516">
    <property type="term" value="F:calmodulin binding"/>
    <property type="evidence" value="ECO:0007669"/>
    <property type="project" value="TreeGrafter"/>
</dbReference>
<proteinExistence type="predicted"/>
<dbReference type="SMART" id="SM00033">
    <property type="entry name" value="CH"/>
    <property type="match status" value="1"/>
</dbReference>
<dbReference type="InterPro" id="IPR008936">
    <property type="entry name" value="Rho_GTPase_activation_prot"/>
</dbReference>